<dbReference type="RefSeq" id="WP_212593904.1">
    <property type="nucleotide sequence ID" value="NZ_CP073587.1"/>
</dbReference>
<dbReference type="InterPro" id="IPR037873">
    <property type="entry name" value="BamE-like"/>
</dbReference>
<keyword evidence="3" id="KW-0472">Membrane</keyword>
<feature type="transmembrane region" description="Helical" evidence="3">
    <location>
        <begin position="7"/>
        <end position="27"/>
    </location>
</feature>
<feature type="region of interest" description="Disordered" evidence="2">
    <location>
        <begin position="129"/>
        <end position="150"/>
    </location>
</feature>
<protein>
    <submittedName>
        <fullName evidence="4">DUF3192 domain-containing protein</fullName>
    </submittedName>
</protein>
<proteinExistence type="predicted"/>
<name>A0ABX7YQG0_9GAMM</name>
<evidence type="ECO:0000256" key="3">
    <source>
        <dbReference type="SAM" id="Phobius"/>
    </source>
</evidence>
<dbReference type="EMBL" id="CP073587">
    <property type="protein sequence ID" value="QUN04852.1"/>
    <property type="molecule type" value="Genomic_DNA"/>
</dbReference>
<keyword evidence="5" id="KW-1185">Reference proteome</keyword>
<evidence type="ECO:0000256" key="2">
    <source>
        <dbReference type="SAM" id="MobiDB-lite"/>
    </source>
</evidence>
<dbReference type="InterPro" id="IPR021534">
    <property type="entry name" value="DUF3192"/>
</dbReference>
<organism evidence="4 5">
    <name type="scientific">Shewanella yunxiaonensis</name>
    <dbReference type="NCBI Taxonomy" id="2829809"/>
    <lineage>
        <taxon>Bacteria</taxon>
        <taxon>Pseudomonadati</taxon>
        <taxon>Pseudomonadota</taxon>
        <taxon>Gammaproteobacteria</taxon>
        <taxon>Alteromonadales</taxon>
        <taxon>Shewanellaceae</taxon>
        <taxon>Shewanella</taxon>
    </lineage>
</organism>
<sequence>MKSKIPVVIGTLFLAYMAFVAVIVLVYEPNPDDMSWEDRQAYNQEKLTEIKLGQSGEEIITMMGRPDFSEAKLSQGQALNILFYRTHQTKPDGATTKDECTPLLFRNDRLIAWGEDTYQQYLKSATDTDNNALTNGHSEATNNGSQQLSK</sequence>
<evidence type="ECO:0000313" key="5">
    <source>
        <dbReference type="Proteomes" id="UP000679575"/>
    </source>
</evidence>
<gene>
    <name evidence="4" type="ORF">KDN34_11455</name>
</gene>
<dbReference type="Proteomes" id="UP000679575">
    <property type="component" value="Chromosome"/>
</dbReference>
<keyword evidence="3" id="KW-1133">Transmembrane helix</keyword>
<dbReference type="Gene3D" id="3.30.1450.10">
    <property type="match status" value="1"/>
</dbReference>
<dbReference type="Pfam" id="PF11399">
    <property type="entry name" value="DUF3192"/>
    <property type="match status" value="1"/>
</dbReference>
<keyword evidence="3" id="KW-0812">Transmembrane</keyword>
<accession>A0ABX7YQG0</accession>
<evidence type="ECO:0000256" key="1">
    <source>
        <dbReference type="ARBA" id="ARBA00022729"/>
    </source>
</evidence>
<evidence type="ECO:0000313" key="4">
    <source>
        <dbReference type="EMBL" id="QUN04852.1"/>
    </source>
</evidence>
<reference evidence="4 5" key="1">
    <citation type="submission" date="2021-04" db="EMBL/GenBank/DDBJ databases">
        <title>Novel species identification of genus Shewanella.</title>
        <authorList>
            <person name="Liu G."/>
        </authorList>
    </citation>
    <scope>NUCLEOTIDE SEQUENCE [LARGE SCALE GENOMIC DNA]</scope>
    <source>
        <strain evidence="4 5">FJAT-54481</strain>
    </source>
</reference>
<keyword evidence="1" id="KW-0732">Signal</keyword>